<dbReference type="NCBIfam" id="TIGR04183">
    <property type="entry name" value="Por_Secre_tail"/>
    <property type="match status" value="1"/>
</dbReference>
<feature type="domain" description="Secretion system C-terminal sorting" evidence="1">
    <location>
        <begin position="1659"/>
        <end position="1726"/>
    </location>
</feature>
<dbReference type="Pfam" id="PF18962">
    <property type="entry name" value="Por_Secre_tail"/>
    <property type="match status" value="1"/>
</dbReference>
<dbReference type="Pfam" id="PF17963">
    <property type="entry name" value="Big_9"/>
    <property type="match status" value="1"/>
</dbReference>
<organism evidence="2 3">
    <name type="scientific">Rurimicrobium arvi</name>
    <dbReference type="NCBI Taxonomy" id="2049916"/>
    <lineage>
        <taxon>Bacteria</taxon>
        <taxon>Pseudomonadati</taxon>
        <taxon>Bacteroidota</taxon>
        <taxon>Chitinophagia</taxon>
        <taxon>Chitinophagales</taxon>
        <taxon>Chitinophagaceae</taxon>
        <taxon>Rurimicrobium</taxon>
    </lineage>
</organism>
<name>A0ABP8MWB2_9BACT</name>
<dbReference type="InterPro" id="IPR026444">
    <property type="entry name" value="Secre_tail"/>
</dbReference>
<evidence type="ECO:0000313" key="3">
    <source>
        <dbReference type="Proteomes" id="UP001501410"/>
    </source>
</evidence>
<comment type="caution">
    <text evidence="2">The sequence shown here is derived from an EMBL/GenBank/DDBJ whole genome shotgun (WGS) entry which is preliminary data.</text>
</comment>
<evidence type="ECO:0000259" key="1">
    <source>
        <dbReference type="Pfam" id="PF18962"/>
    </source>
</evidence>
<reference evidence="3" key="1">
    <citation type="journal article" date="2019" name="Int. J. Syst. Evol. Microbiol.">
        <title>The Global Catalogue of Microorganisms (GCM) 10K type strain sequencing project: providing services to taxonomists for standard genome sequencing and annotation.</title>
        <authorList>
            <consortium name="The Broad Institute Genomics Platform"/>
            <consortium name="The Broad Institute Genome Sequencing Center for Infectious Disease"/>
            <person name="Wu L."/>
            <person name="Ma J."/>
        </authorList>
    </citation>
    <scope>NUCLEOTIDE SEQUENCE [LARGE SCALE GENOMIC DNA]</scope>
    <source>
        <strain evidence="3">JCM 31921</strain>
    </source>
</reference>
<sequence>MVPDTSTHSAGSGAYIIPTVFNPLAIDTCGRFRVFYMDRQIALSGGPSDGFAHPTWGASRRNVMCQMLTYLQDRIDLSNISTGEYVRLYIDTSASPSIPAPSSLYSTLCLAAPFHWPAAKHDTVNGFVFDYITSGIDPNASGYHGYLKMNFDKAYVPTSPPDSLVYNNEMRNPGCNEFDLATVLEHNLLHVFGWFSWMDRLHTGTLDTLYSNYDTSLHGTPPPRLSTNPFGSLAPIYPAPSPGYGMIPWANGKMPPENYPVIESDWSHWDTQYYTSRMSPGEWYYYVMTYAFDRGNKRRALYKGEIEHLHTIGYNYNPVFALDSTAKIANHIPISAKMGSDTMNRLFWNWLWKTMPEEFFPPDYVITNDSGTSVTINLSGNPDFVDADSDTISIAEGSVVNIRGCSKGSNNHGCLVLSNANRTITYTPRHNFYGKAQFCFNLRDPLQEGGCVYYTIDVKKGNNVTLTADTNMVLNGDFEEGSEVRTTDSNNYLIRMSAGERGFIAHHYSDSHPFDFSAFWSGTAIRNSLDTCGSGYIGYVRWGSERISFPASVDLALGAKFIHPEAKGAIGNRYQPMADTLNIYLADTMRHCNRYKLEFDARRTLIPSAGTFAYPLYDQFCIGFWSDTMFSSNLVPYYSRPLAVFSSDKNRVDEWTHFAIPFTYCRDTTANVLALYIKGLYTSPPAQIIDNITLKPMSDPISFHILDSANGSCQRRLFPDLLETGCSGTSYAWRKLGDTTVISTSASLDISTKTATKYILTISGSCGGSYSDTFSATKLCPCSVGAVLGAAKDSVLPSSLSTTLLPGKYHLTSDLSITSSLTFDNAELLIEPGVKISVASTAVLTLDSSHLFVCPDTNKLWKGIDLLSSGSSSGRITVKSHSLIEDADTAIRAVNPRTPSSGYIVSIDSAVFNRNVVSLLMSGYTAVTTDTAYPVLVQNAAFVSRKFSKTGSTYPLSWPDYYSLRAPISNGSKPPFAVHNDYDPVYTKNTKSPVAGIMLRDVGTYSGGKYYGLRIGNVGGTSYDSVLANLFDNTSAGLYAERSNLDCWNSYFINMQYIETSATGGFPPPAKVYYRGCGIYAAATSTGQYRLSVIQPPTVNGNVSNKFFNCTTGVQTSDFYNTFINRCQMASSNTLSSNVSSTGVYVQNIARSYGRLDVSDNTIGNIPTAIFVSQNVPNANRSTSIERNKLSATNPWMGSGSTSGQYMQQGISVNGVYSTAALTPADTAVIKDNTLSGVYNGIEVKGMSLIRALVDNNTIGMKLSDTSKVQYGIYVGSTQKGTIQNNTLTGDGGTVSSKKARAVYAAMNTDLRVCANSTTNIGRGFDFALIRPQTGIRWYGNSMNNGIYGFVLGSDVGNLNPEIDFMILVPPLHYGAGLNTWSGYGAGAYNTYCENMRDTRLSKLYYRTGLGAEIPTTNGSTTTTPAYYTYTPGTSLMNTDYTSSCLGSSHFPSRYYPLSRLRSVGPSLAMLVLADSLGYGQDGKPTQWMAQLSLYEAGLIDPSLSDSFPTFATFMTQAAGSRFGWVTSVQQALANGDVETAADLISYQPSATGFIPIDTDVSISDYAEADTVVDNYAAYFNYYLSYLTGTFTDTTGLQLLALKCPSVDGAAVFMARTLLGIVNGVHVVYDDDGCNRSNASSYYRIGDNQEATGSTAYSLYPNPNGGSFSLVQSVPNAETVPVKVYNALGMVVYASNLTFNNGRSDIRLTNAIPGVYLVCIGNGQSTCLRFVVH</sequence>
<dbReference type="EMBL" id="BAABEZ010000022">
    <property type="protein sequence ID" value="GAA4455429.1"/>
    <property type="molecule type" value="Genomic_DNA"/>
</dbReference>
<dbReference type="Proteomes" id="UP001501410">
    <property type="component" value="Unassembled WGS sequence"/>
</dbReference>
<gene>
    <name evidence="2" type="ORF">GCM10023092_19090</name>
</gene>
<accession>A0ABP8MWB2</accession>
<keyword evidence="3" id="KW-1185">Reference proteome</keyword>
<protein>
    <recommendedName>
        <fullName evidence="1">Secretion system C-terminal sorting domain-containing protein</fullName>
    </recommendedName>
</protein>
<proteinExistence type="predicted"/>
<evidence type="ECO:0000313" key="2">
    <source>
        <dbReference type="EMBL" id="GAA4455429.1"/>
    </source>
</evidence>